<dbReference type="RefSeq" id="WP_209682230.1">
    <property type="nucleotide sequence ID" value="NZ_JAGIOI010000001.1"/>
</dbReference>
<dbReference type="EMBL" id="JAGIOI010000001">
    <property type="protein sequence ID" value="MBP2414409.1"/>
    <property type="molecule type" value="Genomic_DNA"/>
</dbReference>
<evidence type="ECO:0000313" key="4">
    <source>
        <dbReference type="Proteomes" id="UP000711614"/>
    </source>
</evidence>
<name>A0ABS4Z091_9MICC</name>
<protein>
    <recommendedName>
        <fullName evidence="2">PH domain-containing protein</fullName>
    </recommendedName>
</protein>
<reference evidence="3 4" key="1">
    <citation type="submission" date="2021-03" db="EMBL/GenBank/DDBJ databases">
        <title>Sequencing the genomes of 1000 actinobacteria strains.</title>
        <authorList>
            <person name="Klenk H.-P."/>
        </authorList>
    </citation>
    <scope>NUCLEOTIDE SEQUENCE [LARGE SCALE GENOMIC DNA]</scope>
    <source>
        <strain evidence="3 4">DSM 16005</strain>
    </source>
</reference>
<proteinExistence type="predicted"/>
<evidence type="ECO:0000313" key="3">
    <source>
        <dbReference type="EMBL" id="MBP2414409.1"/>
    </source>
</evidence>
<evidence type="ECO:0000256" key="1">
    <source>
        <dbReference type="SAM" id="Phobius"/>
    </source>
</evidence>
<dbReference type="Pfam" id="PF25362">
    <property type="entry name" value="bPH_11"/>
    <property type="match status" value="1"/>
</dbReference>
<accession>A0ABS4Z091</accession>
<keyword evidence="4" id="KW-1185">Reference proteome</keyword>
<keyword evidence="1" id="KW-0472">Membrane</keyword>
<keyword evidence="1" id="KW-1133">Transmembrane helix</keyword>
<gene>
    <name evidence="3" type="ORF">JOF48_003208</name>
</gene>
<organism evidence="3 4">
    <name type="scientific">Arthrobacter stackebrandtii</name>
    <dbReference type="NCBI Taxonomy" id="272161"/>
    <lineage>
        <taxon>Bacteria</taxon>
        <taxon>Bacillati</taxon>
        <taxon>Actinomycetota</taxon>
        <taxon>Actinomycetes</taxon>
        <taxon>Micrococcales</taxon>
        <taxon>Micrococcaceae</taxon>
        <taxon>Arthrobacter</taxon>
    </lineage>
</organism>
<comment type="caution">
    <text evidence="3">The sequence shown here is derived from an EMBL/GenBank/DDBJ whole genome shotgun (WGS) entry which is preliminary data.</text>
</comment>
<evidence type="ECO:0000259" key="2">
    <source>
        <dbReference type="Pfam" id="PF25362"/>
    </source>
</evidence>
<feature type="domain" description="PH" evidence="2">
    <location>
        <begin position="37"/>
        <end position="157"/>
    </location>
</feature>
<feature type="transmembrane region" description="Helical" evidence="1">
    <location>
        <begin position="6"/>
        <end position="26"/>
    </location>
</feature>
<dbReference type="Proteomes" id="UP000711614">
    <property type="component" value="Unassembled WGS sequence"/>
</dbReference>
<keyword evidence="1" id="KW-0812">Transmembrane</keyword>
<dbReference type="InterPro" id="IPR057446">
    <property type="entry name" value="PH_bac"/>
</dbReference>
<sequence length="174" mass="18455">MSKETLIVVSAVVPLAVVLVLMWLGWRGKLKRQAGVAELPPVPGGLGPAVISVPGQYVVTTSAGDWLDRLAVHGLGIRTPGTVHVHPEGVLIERKGAQDLFIARDAMTQVATAAGMAGKFVEKDGLVSISWQLADMEVDTGFRTTEAGAKRPLIEALQALLPEDSDTERNGKNN</sequence>